<protein>
    <recommendedName>
        <fullName evidence="2">DUF1015 domain-containing protein</fullName>
    </recommendedName>
</protein>
<evidence type="ECO:0008006" key="2">
    <source>
        <dbReference type="Google" id="ProtNLM"/>
    </source>
</evidence>
<dbReference type="AlphaFoldDB" id="A0A381XDM1"/>
<dbReference type="EMBL" id="UINC01014797">
    <property type="protein sequence ID" value="SVA62846.1"/>
    <property type="molecule type" value="Genomic_DNA"/>
</dbReference>
<name>A0A381XDM1_9ZZZZ</name>
<dbReference type="InterPro" id="IPR008323">
    <property type="entry name" value="UCP033563"/>
</dbReference>
<accession>A0A381XDM1</accession>
<dbReference type="PANTHER" id="PTHR36454:SF1">
    <property type="entry name" value="DUF1015 DOMAIN-CONTAINING PROTEIN"/>
    <property type="match status" value="1"/>
</dbReference>
<dbReference type="Pfam" id="PF06245">
    <property type="entry name" value="DUF1015"/>
    <property type="match status" value="1"/>
</dbReference>
<reference evidence="1" key="1">
    <citation type="submission" date="2018-05" db="EMBL/GenBank/DDBJ databases">
        <authorList>
            <person name="Lanie J.A."/>
            <person name="Ng W.-L."/>
            <person name="Kazmierczak K.M."/>
            <person name="Andrzejewski T.M."/>
            <person name="Davidsen T.M."/>
            <person name="Wayne K.J."/>
            <person name="Tettelin H."/>
            <person name="Glass J.I."/>
            <person name="Rusch D."/>
            <person name="Podicherti R."/>
            <person name="Tsui H.-C.T."/>
            <person name="Winkler M.E."/>
        </authorList>
    </citation>
    <scope>NUCLEOTIDE SEQUENCE</scope>
</reference>
<organism evidence="1">
    <name type="scientific">marine metagenome</name>
    <dbReference type="NCBI Taxonomy" id="408172"/>
    <lineage>
        <taxon>unclassified sequences</taxon>
        <taxon>metagenomes</taxon>
        <taxon>ecological metagenomes</taxon>
    </lineage>
</organism>
<proteinExistence type="predicted"/>
<sequence length="431" mass="49407">MIEVIPFHGLLYNVDITGPLHGVTAPPYDVISPDQQEALYQKNPHNVIRLILGKEYETDSESDNRYTRSAKVFEDWTNEGVLKRDNKPGFYLYSQEYEFEGEKFCRVGFFARVKVEDFSEGNICPHEFTLSKAKTDRTKLLNTCHANFSPIFGLYSDPEGNIDSFLNTGIKTKPFSVIEDSHVTHKLWRLDNPDKNQKISDLIRDKKIYIADGHHRYETALAFAKKNNGAVPDSSHVMMFLTNMDSGSMSIFPIHRVVKNPTPFDREIFLKQVSKYFDVIPWTTEVNAAEIKSRLHKIGKDRITFCAYMGKGKTYTLIANDPKNILPLLDKNEPQNLQVLDVMQLHAIILREILKIDTREKAGQQFVSYKVNSQEAMGLVDAGEYDVTFFMNPTQIDEVRRLAGMGIRLPQKATFFYPKLLSGLVINKFEK</sequence>
<dbReference type="PANTHER" id="PTHR36454">
    <property type="entry name" value="LMO2823 PROTEIN"/>
    <property type="match status" value="1"/>
</dbReference>
<dbReference type="PIRSF" id="PIRSF033563">
    <property type="entry name" value="UCP033563"/>
    <property type="match status" value="1"/>
</dbReference>
<gene>
    <name evidence="1" type="ORF">METZ01_LOCUS115700</name>
</gene>
<evidence type="ECO:0000313" key="1">
    <source>
        <dbReference type="EMBL" id="SVA62846.1"/>
    </source>
</evidence>